<dbReference type="SMART" id="SM00530">
    <property type="entry name" value="HTH_XRE"/>
    <property type="match status" value="1"/>
</dbReference>
<reference evidence="2 3" key="1">
    <citation type="journal article" date="2014" name="J. Biotechnol.">
        <title>Complete genome sequence of the actinobacterium Actinoplanes friuliensis HAG 010964, producer of the lipopeptide antibiotic friulimycin.</title>
        <authorList>
            <person name="Ruckert C."/>
            <person name="Szczepanowski R."/>
            <person name="Albersmeier A."/>
            <person name="Goesmann A."/>
            <person name="Fischer N."/>
            <person name="Steinkamper A."/>
            <person name="Puhler A."/>
            <person name="Biener R."/>
            <person name="Schwartz D."/>
            <person name="Kalinowski J."/>
        </authorList>
    </citation>
    <scope>NUCLEOTIDE SEQUENCE [LARGE SCALE GENOMIC DNA]</scope>
    <source>
        <strain evidence="2 3">DSM 7358</strain>
    </source>
</reference>
<dbReference type="eggNOG" id="COG1396">
    <property type="taxonomic scope" value="Bacteria"/>
</dbReference>
<gene>
    <name evidence="2" type="ORF">AFR_24045</name>
</gene>
<dbReference type="CDD" id="cd00093">
    <property type="entry name" value="HTH_XRE"/>
    <property type="match status" value="1"/>
</dbReference>
<feature type="domain" description="HTH cro/C1-type" evidence="1">
    <location>
        <begin position="34"/>
        <end position="81"/>
    </location>
</feature>
<dbReference type="Pfam" id="PF13560">
    <property type="entry name" value="HTH_31"/>
    <property type="match status" value="1"/>
</dbReference>
<sequence>MPVRGDFAALLRAWRDRLQPAAVGIPAGIRRTSGLRREEVAMLAGISVDYLVRLEQGRSERPSEEVVASLARVLQLSDAERDQLFIAAGLPAPSPRTVPHHIPGSVQRLLARLPDVAVGVYTTHWTLLTANAAWVALLGPLDRARNLIVQQFTGTAVPVVQSAEQVEHFERALVSDLRTARLKYPDDPSVRDLVERLTGIDRFARLWAEGTIVEHRSKVKTFVHPQVGTVTLDCDVFTATGTDIRIVTYTAAPETEDASRFDLIRALGAAEVG</sequence>
<dbReference type="PATRIC" id="fig|1246995.3.peg.4871"/>
<dbReference type="Proteomes" id="UP000017746">
    <property type="component" value="Chromosome"/>
</dbReference>
<dbReference type="EMBL" id="CP006272">
    <property type="protein sequence ID" value="AGZ43077.1"/>
    <property type="molecule type" value="Genomic_DNA"/>
</dbReference>
<dbReference type="HOGENOM" id="CLU_057862_1_1_11"/>
<accession>U5W251</accession>
<evidence type="ECO:0000259" key="1">
    <source>
        <dbReference type="PROSITE" id="PS50943"/>
    </source>
</evidence>
<dbReference type="RefSeq" id="WP_023363667.1">
    <property type="nucleotide sequence ID" value="NC_022657.1"/>
</dbReference>
<dbReference type="Pfam" id="PF17765">
    <property type="entry name" value="MLTR_LBD"/>
    <property type="match status" value="1"/>
</dbReference>
<organism evidence="2 3">
    <name type="scientific">Actinoplanes friuliensis DSM 7358</name>
    <dbReference type="NCBI Taxonomy" id="1246995"/>
    <lineage>
        <taxon>Bacteria</taxon>
        <taxon>Bacillati</taxon>
        <taxon>Actinomycetota</taxon>
        <taxon>Actinomycetes</taxon>
        <taxon>Micromonosporales</taxon>
        <taxon>Micromonosporaceae</taxon>
        <taxon>Actinoplanes</taxon>
    </lineage>
</organism>
<dbReference type="KEGG" id="afs:AFR_24045"/>
<keyword evidence="3" id="KW-1185">Reference proteome</keyword>
<dbReference type="OrthoDB" id="3608749at2"/>
<dbReference type="InterPro" id="IPR001387">
    <property type="entry name" value="Cro/C1-type_HTH"/>
</dbReference>
<dbReference type="PROSITE" id="PS50943">
    <property type="entry name" value="HTH_CROC1"/>
    <property type="match status" value="1"/>
</dbReference>
<dbReference type="Gene3D" id="3.30.450.180">
    <property type="match status" value="1"/>
</dbReference>
<dbReference type="PANTHER" id="PTHR35010:SF2">
    <property type="entry name" value="BLL4672 PROTEIN"/>
    <property type="match status" value="1"/>
</dbReference>
<evidence type="ECO:0000313" key="2">
    <source>
        <dbReference type="EMBL" id="AGZ43077.1"/>
    </source>
</evidence>
<dbReference type="GO" id="GO:0003677">
    <property type="term" value="F:DNA binding"/>
    <property type="evidence" value="ECO:0007669"/>
    <property type="project" value="InterPro"/>
</dbReference>
<protein>
    <submittedName>
        <fullName evidence="2">XRE family transcriptional regulator</fullName>
    </submittedName>
</protein>
<proteinExistence type="predicted"/>
<dbReference type="AlphaFoldDB" id="U5W251"/>
<dbReference type="SUPFAM" id="SSF47413">
    <property type="entry name" value="lambda repressor-like DNA-binding domains"/>
    <property type="match status" value="1"/>
</dbReference>
<name>U5W251_9ACTN</name>
<dbReference type="InterPro" id="IPR041413">
    <property type="entry name" value="MLTR_LBD"/>
</dbReference>
<dbReference type="InterPro" id="IPR010982">
    <property type="entry name" value="Lambda_DNA-bd_dom_sf"/>
</dbReference>
<evidence type="ECO:0000313" key="3">
    <source>
        <dbReference type="Proteomes" id="UP000017746"/>
    </source>
</evidence>
<dbReference type="PANTHER" id="PTHR35010">
    <property type="entry name" value="BLL4672 PROTEIN-RELATED"/>
    <property type="match status" value="1"/>
</dbReference>
<dbReference type="Gene3D" id="1.10.260.40">
    <property type="entry name" value="lambda repressor-like DNA-binding domains"/>
    <property type="match status" value="1"/>
</dbReference>